<dbReference type="Pfam" id="PF13420">
    <property type="entry name" value="Acetyltransf_4"/>
    <property type="match status" value="1"/>
</dbReference>
<sequence>MTRSIRPVESGDAPDIVDIYAPFVTDSWVSFAETPPDAADVRERIAETTERFPWPVCARDDGSVCGYAYAHVYRGRGAYRWSVESSVYVAEDARRAGVATALYESLFALLRLQGFVNAYAVTALPNPASTGFHDAMGFEPVGTHERAGYKLGAWRDVRWWHRSLGDHPADPDPPADAAALRGTDEWTAATATGEASLDG</sequence>
<proteinExistence type="predicted"/>
<dbReference type="Proteomes" id="UP000017840">
    <property type="component" value="Unassembled WGS sequence"/>
</dbReference>
<dbReference type="InterPro" id="IPR000182">
    <property type="entry name" value="GNAT_dom"/>
</dbReference>
<dbReference type="Gene3D" id="3.40.630.30">
    <property type="match status" value="1"/>
</dbReference>
<evidence type="ECO:0000259" key="3">
    <source>
        <dbReference type="PROSITE" id="PS51186"/>
    </source>
</evidence>
<keyword evidence="1 4" id="KW-0808">Transferase</keyword>
<evidence type="ECO:0000256" key="1">
    <source>
        <dbReference type="ARBA" id="ARBA00022679"/>
    </source>
</evidence>
<dbReference type="SUPFAM" id="SSF55729">
    <property type="entry name" value="Acyl-CoA N-acyltransferases (Nat)"/>
    <property type="match status" value="1"/>
</dbReference>
<dbReference type="AlphaFoldDB" id="V4HIG5"/>
<dbReference type="GO" id="GO:0016747">
    <property type="term" value="F:acyltransferase activity, transferring groups other than amino-acyl groups"/>
    <property type="evidence" value="ECO:0007669"/>
    <property type="project" value="InterPro"/>
</dbReference>
<dbReference type="InterPro" id="IPR016181">
    <property type="entry name" value="Acyl_CoA_acyltransferase"/>
</dbReference>
<dbReference type="PANTHER" id="PTHR43072:SF23">
    <property type="entry name" value="UPF0039 PROTEIN C11D3.02C"/>
    <property type="match status" value="1"/>
</dbReference>
<dbReference type="OrthoDB" id="129730at2157"/>
<dbReference type="RefSeq" id="WP_023393264.1">
    <property type="nucleotide sequence ID" value="NZ_ASGZ01000008.1"/>
</dbReference>
<accession>V4HIG5</accession>
<comment type="caution">
    <text evidence="4">The sequence shown here is derived from an EMBL/GenBank/DDBJ whole genome shotgun (WGS) entry which is preliminary data.</text>
</comment>
<dbReference type="CDD" id="cd04301">
    <property type="entry name" value="NAT_SF"/>
    <property type="match status" value="1"/>
</dbReference>
<dbReference type="eggNOG" id="arCOG00830">
    <property type="taxonomic scope" value="Archaea"/>
</dbReference>
<protein>
    <submittedName>
        <fullName evidence="4">Phosphinothricin acetyltransferase</fullName>
    </submittedName>
</protein>
<gene>
    <name evidence="4" type="ORF">K933_03365</name>
</gene>
<dbReference type="STRING" id="1324957.K933_03365"/>
<dbReference type="PROSITE" id="PS51186">
    <property type="entry name" value="GNAT"/>
    <property type="match status" value="1"/>
</dbReference>
<name>V4HIG5_9EURY</name>
<dbReference type="PANTHER" id="PTHR43072">
    <property type="entry name" value="N-ACETYLTRANSFERASE"/>
    <property type="match status" value="1"/>
</dbReference>
<feature type="domain" description="N-acetyltransferase" evidence="3">
    <location>
        <begin position="3"/>
        <end position="161"/>
    </location>
</feature>
<evidence type="ECO:0000313" key="4">
    <source>
        <dbReference type="EMBL" id="ESP89563.1"/>
    </source>
</evidence>
<evidence type="ECO:0000256" key="2">
    <source>
        <dbReference type="ARBA" id="ARBA00023315"/>
    </source>
</evidence>
<keyword evidence="5" id="KW-1185">Reference proteome</keyword>
<dbReference type="EMBL" id="ASGZ01000008">
    <property type="protein sequence ID" value="ESP89563.1"/>
    <property type="molecule type" value="Genomic_DNA"/>
</dbReference>
<reference evidence="4 5" key="1">
    <citation type="journal article" date="2013" name="Genome Announc.">
        <title>Draft Genome Sequence of 'Candidatus Halobonum tyrrellensis' Strain G22, Isolated from the Hypersaline Waters of Lake Tyrrell, Australia.</title>
        <authorList>
            <person name="Ugalde J.A."/>
            <person name="Narasingarao P."/>
            <person name="Kuo S."/>
            <person name="Podell S."/>
            <person name="Allen E.E."/>
        </authorList>
    </citation>
    <scope>NUCLEOTIDE SEQUENCE [LARGE SCALE GENOMIC DNA]</scope>
    <source>
        <strain evidence="4 5">G22</strain>
    </source>
</reference>
<organism evidence="4 5">
    <name type="scientific">Candidatus Halobonum tyrrellensis G22</name>
    <dbReference type="NCBI Taxonomy" id="1324957"/>
    <lineage>
        <taxon>Archaea</taxon>
        <taxon>Methanobacteriati</taxon>
        <taxon>Methanobacteriota</taxon>
        <taxon>Stenosarchaea group</taxon>
        <taxon>Halobacteria</taxon>
        <taxon>Halobacteriales</taxon>
        <taxon>Haloferacaceae</taxon>
        <taxon>Candidatus Halobonum</taxon>
    </lineage>
</organism>
<evidence type="ECO:0000313" key="5">
    <source>
        <dbReference type="Proteomes" id="UP000017840"/>
    </source>
</evidence>
<keyword evidence="2" id="KW-0012">Acyltransferase</keyword>